<protein>
    <recommendedName>
        <fullName evidence="1">non-specific serine/threonine protein kinase</fullName>
        <ecNumber evidence="1">2.7.11.1</ecNumber>
    </recommendedName>
</protein>
<keyword evidence="3" id="KW-0808">Transferase</keyword>
<dbReference type="InterPro" id="IPR008271">
    <property type="entry name" value="Ser/Thr_kinase_AS"/>
</dbReference>
<dbReference type="GO" id="GO:0004674">
    <property type="term" value="F:protein serine/threonine kinase activity"/>
    <property type="evidence" value="ECO:0007669"/>
    <property type="project" value="UniProtKB-EC"/>
</dbReference>
<dbReference type="OrthoDB" id="8674at10239"/>
<feature type="domain" description="Protein kinase" evidence="2">
    <location>
        <begin position="16"/>
        <end position="289"/>
    </location>
</feature>
<dbReference type="PROSITE" id="PS00108">
    <property type="entry name" value="PROTEIN_KINASE_ST"/>
    <property type="match status" value="1"/>
</dbReference>
<keyword evidence="3" id="KW-0418">Kinase</keyword>
<name>A0A223FN13_9POXV</name>
<evidence type="ECO:0000256" key="1">
    <source>
        <dbReference type="ARBA" id="ARBA00012513"/>
    </source>
</evidence>
<dbReference type="EC" id="2.7.11.1" evidence="1"/>
<dbReference type="SUPFAM" id="SSF56112">
    <property type="entry name" value="Protein kinase-like (PK-like)"/>
    <property type="match status" value="1"/>
</dbReference>
<organism evidence="3">
    <name type="scientific">Murmansk poxvirus</name>
    <dbReference type="NCBI Taxonomy" id="2025359"/>
    <lineage>
        <taxon>Viruses</taxon>
        <taxon>Varidnaviria</taxon>
        <taxon>Bamfordvirae</taxon>
        <taxon>Nucleocytoviricota</taxon>
        <taxon>Pokkesviricetes</taxon>
        <taxon>Chitovirales</taxon>
        <taxon>Poxviridae</taxon>
        <taxon>Chordopoxvirinae</taxon>
        <taxon>Centapoxvirus</taxon>
        <taxon>Centapoxvirus microtuspox</taxon>
        <taxon>Murmansk microtuspox virus</taxon>
    </lineage>
</organism>
<evidence type="ECO:0000313" key="3">
    <source>
        <dbReference type="EMBL" id="AST09370.1"/>
    </source>
</evidence>
<accession>A0A223FN13</accession>
<reference evidence="3" key="1">
    <citation type="journal article" date="2017" name="Virus Genes">
        <title>Two novel poxviruses with unusual genome rearrangements: NY_014 and Murmansk.</title>
        <authorList>
            <person name="Smithson C."/>
            <person name="Meyer H."/>
            <person name="Gigante C.M."/>
            <person name="Gao J."/>
            <person name="Zhao H."/>
            <person name="Batra D."/>
            <person name="Damon I."/>
            <person name="Upton C."/>
            <person name="Li Y."/>
        </authorList>
    </citation>
    <scope>NUCLEOTIDE SEQUENCE [LARGE SCALE GENOMIC DNA]</scope>
    <source>
        <strain evidence="3">LEIV-11411</strain>
    </source>
</reference>
<dbReference type="GO" id="GO:0005524">
    <property type="term" value="F:ATP binding"/>
    <property type="evidence" value="ECO:0007669"/>
    <property type="project" value="InterPro"/>
</dbReference>
<keyword evidence="4" id="KW-1185">Reference proteome</keyword>
<dbReference type="Pfam" id="PF00069">
    <property type="entry name" value="Pkinase"/>
    <property type="match status" value="1"/>
</dbReference>
<dbReference type="InterPro" id="IPR050235">
    <property type="entry name" value="CK1_Ser-Thr_kinase"/>
</dbReference>
<evidence type="ECO:0000313" key="4">
    <source>
        <dbReference type="Proteomes" id="UP000217350"/>
    </source>
</evidence>
<dbReference type="SMART" id="SM00220">
    <property type="entry name" value="S_TKc"/>
    <property type="match status" value="1"/>
</dbReference>
<dbReference type="InterPro" id="IPR011009">
    <property type="entry name" value="Kinase-like_dom_sf"/>
</dbReference>
<gene>
    <name evidence="3" type="ORF">Murmansk-175</name>
</gene>
<proteinExistence type="predicted"/>
<dbReference type="InterPro" id="IPR000719">
    <property type="entry name" value="Prot_kinase_dom"/>
</dbReference>
<evidence type="ECO:0000259" key="2">
    <source>
        <dbReference type="PROSITE" id="PS50011"/>
    </source>
</evidence>
<dbReference type="EMBL" id="MF001304">
    <property type="protein sequence ID" value="AST09370.1"/>
    <property type="molecule type" value="Genomic_DNA"/>
</dbReference>
<dbReference type="Proteomes" id="UP000217350">
    <property type="component" value="Segment"/>
</dbReference>
<dbReference type="Gene3D" id="1.10.510.10">
    <property type="entry name" value="Transferase(Phosphotransferase) domain 1"/>
    <property type="match status" value="1"/>
</dbReference>
<sequence>MDFTGTEITDNNKTKWIVGSLIGTGGFGSIYTTNNNKYVVKIEPKSNGPLFIEQAFYTRILKPAIIEKWRCDNSVKHVGVITCKSFGTFKTDIEYRFLIIDRLGINLDNVIKANNNKLPIQSVLLIGVEMINTLKFIHDQGYSHGDIKAGNIVLDQENKNKLYLIDYGLVSKYTSSGNHVPYVINPKKMHNGTLEFTSVDSHKGYTNSRRGDLEILGYCMIKWLGGTLPWTKISDKKNCNTVRDLKIKYLNDVENLLMTSLQYIPKELLLYITTVNNLKYDESPDYDLLRQILLSQFYRKSK</sequence>
<dbReference type="PROSITE" id="PS50011">
    <property type="entry name" value="PROTEIN_KINASE_DOM"/>
    <property type="match status" value="1"/>
</dbReference>
<dbReference type="PANTHER" id="PTHR11909">
    <property type="entry name" value="CASEIN KINASE-RELATED"/>
    <property type="match status" value="1"/>
</dbReference>